<dbReference type="Proteomes" id="UP001214250">
    <property type="component" value="Chromosome 1"/>
</dbReference>
<feature type="signal peptide" evidence="1">
    <location>
        <begin position="1"/>
        <end position="22"/>
    </location>
</feature>
<keyword evidence="3" id="KW-1185">Reference proteome</keyword>
<keyword evidence="2" id="KW-0449">Lipoprotein</keyword>
<reference evidence="2 3" key="1">
    <citation type="submission" date="2023-02" db="EMBL/GenBank/DDBJ databases">
        <title>Genome sequence of Lentisphaera profundi SAORIC-696.</title>
        <authorList>
            <person name="Kim e."/>
            <person name="Cho J.-C."/>
            <person name="Choi A."/>
            <person name="Kang I."/>
        </authorList>
    </citation>
    <scope>NUCLEOTIDE SEQUENCE [LARGE SCALE GENOMIC DNA]</scope>
    <source>
        <strain evidence="2 3">SAORIC-696</strain>
    </source>
</reference>
<feature type="chain" id="PRO_5046605161" evidence="1">
    <location>
        <begin position="23"/>
        <end position="171"/>
    </location>
</feature>
<evidence type="ECO:0000256" key="1">
    <source>
        <dbReference type="SAM" id="SignalP"/>
    </source>
</evidence>
<organism evidence="2 3">
    <name type="scientific">Lentisphaera profundi</name>
    <dbReference type="NCBI Taxonomy" id="1658616"/>
    <lineage>
        <taxon>Bacteria</taxon>
        <taxon>Pseudomonadati</taxon>
        <taxon>Lentisphaerota</taxon>
        <taxon>Lentisphaeria</taxon>
        <taxon>Lentisphaerales</taxon>
        <taxon>Lentisphaeraceae</taxon>
        <taxon>Lentisphaera</taxon>
    </lineage>
</organism>
<evidence type="ECO:0000313" key="2">
    <source>
        <dbReference type="EMBL" id="WDE95430.1"/>
    </source>
</evidence>
<dbReference type="InterPro" id="IPR007485">
    <property type="entry name" value="LPS_assembly_LptE"/>
</dbReference>
<dbReference type="EMBL" id="CP117811">
    <property type="protein sequence ID" value="WDE95430.1"/>
    <property type="molecule type" value="Genomic_DNA"/>
</dbReference>
<evidence type="ECO:0000313" key="3">
    <source>
        <dbReference type="Proteomes" id="UP001214250"/>
    </source>
</evidence>
<accession>A0ABY7VMY6</accession>
<proteinExistence type="predicted"/>
<dbReference type="Pfam" id="PF04390">
    <property type="entry name" value="LptE"/>
    <property type="match status" value="1"/>
</dbReference>
<dbReference type="PROSITE" id="PS51257">
    <property type="entry name" value="PROKAR_LIPOPROTEIN"/>
    <property type="match status" value="1"/>
</dbReference>
<dbReference type="RefSeq" id="WP_274148977.1">
    <property type="nucleotide sequence ID" value="NZ_CP117811.1"/>
</dbReference>
<sequence>MIKRVFLSLLFALILSSCSGYQIGDIGHPQIKKVSIGKITNLSNEPRLSLFMMAKLKEAILQDGTYELVNAGEGKAHAIIQGTVPQFTYQQRGFSRNDDDKDNYRVDNYRVTVSFDYEVVTPKKLLIQKFKLSGHGEFSEGLSIDQDRREGLERACYNLSTKVITQLSEGW</sequence>
<name>A0ABY7VMY6_9BACT</name>
<keyword evidence="1" id="KW-0732">Signal</keyword>
<protein>
    <submittedName>
        <fullName evidence="2">LPS assembly lipoprotein LptE</fullName>
    </submittedName>
</protein>
<gene>
    <name evidence="2" type="primary">lptE</name>
    <name evidence="2" type="ORF">PQO03_06830</name>
</gene>